<evidence type="ECO:0000256" key="6">
    <source>
        <dbReference type="ARBA" id="ARBA00022692"/>
    </source>
</evidence>
<evidence type="ECO:0000256" key="14">
    <source>
        <dbReference type="ARBA" id="ARBA00023140"/>
    </source>
</evidence>
<dbReference type="AlphaFoldDB" id="A0A8I6S3C9"/>
<evidence type="ECO:0000256" key="1">
    <source>
        <dbReference type="ARBA" id="ARBA00004585"/>
    </source>
</evidence>
<keyword evidence="12 19" id="KW-1133">Transmembrane helix</keyword>
<keyword evidence="14" id="KW-0576">Peroxisome</keyword>
<dbReference type="Pfam" id="PF04757">
    <property type="entry name" value="Pex2_Pex12"/>
    <property type="match status" value="1"/>
</dbReference>
<evidence type="ECO:0000256" key="15">
    <source>
        <dbReference type="ARBA" id="ARBA00032511"/>
    </source>
</evidence>
<evidence type="ECO:0000313" key="22">
    <source>
        <dbReference type="Proteomes" id="UP000494040"/>
    </source>
</evidence>
<dbReference type="PROSITE" id="PS50089">
    <property type="entry name" value="ZF_RING_2"/>
    <property type="match status" value="1"/>
</dbReference>
<reference evidence="21" key="1">
    <citation type="submission" date="2022-01" db="UniProtKB">
        <authorList>
            <consortium name="EnsemblMetazoa"/>
        </authorList>
    </citation>
    <scope>IDENTIFICATION</scope>
</reference>
<dbReference type="InterPro" id="IPR025654">
    <property type="entry name" value="PEX2/10"/>
</dbReference>
<keyword evidence="13 19" id="KW-0472">Membrane</keyword>
<dbReference type="CTD" id="5828"/>
<dbReference type="InterPro" id="IPR017907">
    <property type="entry name" value="Znf_RING_CS"/>
</dbReference>
<dbReference type="EnsemblMetazoa" id="XM_014401819.2">
    <property type="protein sequence ID" value="XP_014257305.1"/>
    <property type="gene ID" value="LOC106671052"/>
</dbReference>
<feature type="transmembrane region" description="Helical" evidence="19">
    <location>
        <begin position="184"/>
        <end position="203"/>
    </location>
</feature>
<evidence type="ECO:0000256" key="18">
    <source>
        <dbReference type="PROSITE-ProRule" id="PRU00175"/>
    </source>
</evidence>
<proteinExistence type="inferred from homology"/>
<feature type="domain" description="RING-type" evidence="20">
    <location>
        <begin position="234"/>
        <end position="273"/>
    </location>
</feature>
<evidence type="ECO:0000256" key="12">
    <source>
        <dbReference type="ARBA" id="ARBA00022989"/>
    </source>
</evidence>
<keyword evidence="5" id="KW-0808">Transferase</keyword>
<evidence type="ECO:0000256" key="10">
    <source>
        <dbReference type="ARBA" id="ARBA00022833"/>
    </source>
</evidence>
<evidence type="ECO:0000256" key="16">
    <source>
        <dbReference type="ARBA" id="ARBA00034438"/>
    </source>
</evidence>
<dbReference type="KEGG" id="clec:106671052"/>
<dbReference type="InterPro" id="IPR013083">
    <property type="entry name" value="Znf_RING/FYVE/PHD"/>
</dbReference>
<dbReference type="InterPro" id="IPR001841">
    <property type="entry name" value="Znf_RING"/>
</dbReference>
<dbReference type="GO" id="GO:0061630">
    <property type="term" value="F:ubiquitin protein ligase activity"/>
    <property type="evidence" value="ECO:0007669"/>
    <property type="project" value="UniProtKB-EC"/>
</dbReference>
<dbReference type="Gene3D" id="3.30.40.10">
    <property type="entry name" value="Zinc/RING finger domain, C3HC4 (zinc finger)"/>
    <property type="match status" value="1"/>
</dbReference>
<comment type="pathway">
    <text evidence="2">Protein modification; protein ubiquitination.</text>
</comment>
<comment type="similarity">
    <text evidence="3">Belongs to the pex2/pex10/pex12 family.</text>
</comment>
<dbReference type="RefSeq" id="XP_014257305.1">
    <property type="nucleotide sequence ID" value="XM_014401819.2"/>
</dbReference>
<keyword evidence="10" id="KW-0862">Zinc</keyword>
<keyword evidence="4" id="KW-0813">Transport</keyword>
<protein>
    <recommendedName>
        <fullName evidence="17">RING-type E3 ubiquitin transferase (cysteine targeting)</fullName>
        <ecNumber evidence="17">2.3.2.36</ecNumber>
    </recommendedName>
    <alternativeName>
        <fullName evidence="15">Peroxin-2</fullName>
    </alternativeName>
</protein>
<organism evidence="21 22">
    <name type="scientific">Cimex lectularius</name>
    <name type="common">Bed bug</name>
    <name type="synonym">Acanthia lectularia</name>
    <dbReference type="NCBI Taxonomy" id="79782"/>
    <lineage>
        <taxon>Eukaryota</taxon>
        <taxon>Metazoa</taxon>
        <taxon>Ecdysozoa</taxon>
        <taxon>Arthropoda</taxon>
        <taxon>Hexapoda</taxon>
        <taxon>Insecta</taxon>
        <taxon>Pterygota</taxon>
        <taxon>Neoptera</taxon>
        <taxon>Paraneoptera</taxon>
        <taxon>Hemiptera</taxon>
        <taxon>Heteroptera</taxon>
        <taxon>Panheteroptera</taxon>
        <taxon>Cimicomorpha</taxon>
        <taxon>Cimicidae</taxon>
        <taxon>Cimex</taxon>
    </lineage>
</organism>
<evidence type="ECO:0000256" key="4">
    <source>
        <dbReference type="ARBA" id="ARBA00022448"/>
    </source>
</evidence>
<evidence type="ECO:0000256" key="2">
    <source>
        <dbReference type="ARBA" id="ARBA00004906"/>
    </source>
</evidence>
<keyword evidence="6 19" id="KW-0812">Transmembrane</keyword>
<dbReference type="SUPFAM" id="SSF57850">
    <property type="entry name" value="RING/U-box"/>
    <property type="match status" value="1"/>
</dbReference>
<evidence type="ECO:0000256" key="7">
    <source>
        <dbReference type="ARBA" id="ARBA00022723"/>
    </source>
</evidence>
<evidence type="ECO:0000256" key="13">
    <source>
        <dbReference type="ARBA" id="ARBA00023136"/>
    </source>
</evidence>
<dbReference type="Proteomes" id="UP000494040">
    <property type="component" value="Unassembled WGS sequence"/>
</dbReference>
<comment type="catalytic activity">
    <reaction evidence="16">
        <text>[E2 ubiquitin-conjugating enzyme]-S-ubiquitinyl-L-cysteine + [acceptor protein]-L-cysteine = [E2 ubiquitin-conjugating enzyme]-L-cysteine + [acceptor protein]-S-ubiquitinyl-L-cysteine.</text>
        <dbReference type="EC" id="2.3.2.36"/>
    </reaction>
</comment>
<dbReference type="InterPro" id="IPR006845">
    <property type="entry name" value="Pex_N"/>
</dbReference>
<dbReference type="GO" id="GO:0016558">
    <property type="term" value="P:protein import into peroxisome matrix"/>
    <property type="evidence" value="ECO:0007669"/>
    <property type="project" value="InterPro"/>
</dbReference>
<evidence type="ECO:0000256" key="5">
    <source>
        <dbReference type="ARBA" id="ARBA00022679"/>
    </source>
</evidence>
<evidence type="ECO:0000313" key="21">
    <source>
        <dbReference type="EnsemblMetazoa" id="XP_014257305.1"/>
    </source>
</evidence>
<keyword evidence="22" id="KW-1185">Reference proteome</keyword>
<dbReference type="OMA" id="WHGLMEL"/>
<dbReference type="GO" id="GO:0005778">
    <property type="term" value="C:peroxisomal membrane"/>
    <property type="evidence" value="ECO:0007669"/>
    <property type="project" value="UniProtKB-SubCell"/>
</dbReference>
<keyword evidence="9" id="KW-0833">Ubl conjugation pathway</keyword>
<dbReference type="EC" id="2.3.2.36" evidence="17"/>
<evidence type="ECO:0000259" key="20">
    <source>
        <dbReference type="PROSITE" id="PS50089"/>
    </source>
</evidence>
<feature type="transmembrane region" description="Helical" evidence="19">
    <location>
        <begin position="137"/>
        <end position="156"/>
    </location>
</feature>
<keyword evidence="8 18" id="KW-0863">Zinc-finger</keyword>
<evidence type="ECO:0000256" key="3">
    <source>
        <dbReference type="ARBA" id="ARBA00008704"/>
    </source>
</evidence>
<dbReference type="OrthoDB" id="1701437at2759"/>
<dbReference type="GO" id="GO:0008270">
    <property type="term" value="F:zinc ion binding"/>
    <property type="evidence" value="ECO:0007669"/>
    <property type="project" value="UniProtKB-KW"/>
</dbReference>
<name>A0A8I6S3C9_CIMLE</name>
<keyword evidence="7" id="KW-0479">Metal-binding</keyword>
<evidence type="ECO:0000256" key="11">
    <source>
        <dbReference type="ARBA" id="ARBA00022927"/>
    </source>
</evidence>
<dbReference type="SMART" id="SM00184">
    <property type="entry name" value="RING"/>
    <property type="match status" value="1"/>
</dbReference>
<comment type="subcellular location">
    <subcellularLocation>
        <location evidence="1">Peroxisome membrane</location>
        <topology evidence="1">Multi-pass membrane protein</topology>
    </subcellularLocation>
</comment>
<dbReference type="PROSITE" id="PS00518">
    <property type="entry name" value="ZF_RING_1"/>
    <property type="match status" value="1"/>
</dbReference>
<evidence type="ECO:0000256" key="9">
    <source>
        <dbReference type="ARBA" id="ARBA00022786"/>
    </source>
</evidence>
<dbReference type="PANTHER" id="PTHR48178:SF1">
    <property type="entry name" value="PEROXISOME BIOGENESIS FACTOR 2"/>
    <property type="match status" value="1"/>
</dbReference>
<evidence type="ECO:0000256" key="19">
    <source>
        <dbReference type="SAM" id="Phobius"/>
    </source>
</evidence>
<keyword evidence="11" id="KW-0653">Protein transport</keyword>
<accession>A0A8I6S3C9</accession>
<sequence length="294" mass="33418">MNTQVPEEMTPSRVSVWDANELDKGIYDVLKAQVQTVISYLPAGLITRFEPEINAIIKSALWMLSVEKTFATFGQRMLHLKYDKHTPIGRLRLLGILKIGSAYIKDRLSSILNWLNCSDVGSTCCLIIKRIEMALNILNIISFVFFLRGGGPMTFLERLLRLNPVSTLRPSDRSVGYSFMIRELLWHGLIELLMLVLPFLNYHSMKRIIRKIMGGAKPKKLQSHQYILTKDTRCPVCELFPILPYVIGCPHIFCYYCLGAHRLADPDFECPTCGFVAPPSTLMTEVKPAAYDVM</sequence>
<dbReference type="PANTHER" id="PTHR48178">
    <property type="entry name" value="PEROXISOME BIOGENESIS FACTOR 2"/>
    <property type="match status" value="1"/>
</dbReference>
<evidence type="ECO:0000256" key="8">
    <source>
        <dbReference type="ARBA" id="ARBA00022771"/>
    </source>
</evidence>
<dbReference type="GeneID" id="106671052"/>
<evidence type="ECO:0000256" key="17">
    <source>
        <dbReference type="ARBA" id="ARBA00034523"/>
    </source>
</evidence>